<dbReference type="OrthoDB" id="5289726at2"/>
<dbReference type="STRING" id="310781.SAMN05216259_10989"/>
<dbReference type="Pfam" id="PF13522">
    <property type="entry name" value="GATase_6"/>
    <property type="match status" value="1"/>
</dbReference>
<dbReference type="AlphaFoldDB" id="A0A1H0IT30"/>
<dbReference type="NCBIfam" id="TIGR03438">
    <property type="entry name" value="egtD_ergothio"/>
    <property type="match status" value="1"/>
</dbReference>
<evidence type="ECO:0000256" key="4">
    <source>
        <dbReference type="SAM" id="MobiDB-lite"/>
    </source>
</evidence>
<reference evidence="6 7" key="1">
    <citation type="submission" date="2016-10" db="EMBL/GenBank/DDBJ databases">
        <authorList>
            <person name="de Groot N.N."/>
        </authorList>
    </citation>
    <scope>NUCLEOTIDE SEQUENCE [LARGE SCALE GENOMIC DNA]</scope>
    <source>
        <strain evidence="6 7">CGMCC 4.2022</strain>
    </source>
</reference>
<dbReference type="SUPFAM" id="SSF53335">
    <property type="entry name" value="S-adenosyl-L-methionine-dependent methyltransferases"/>
    <property type="match status" value="1"/>
</dbReference>
<feature type="compositionally biased region" description="Gly residues" evidence="4">
    <location>
        <begin position="63"/>
        <end position="80"/>
    </location>
</feature>
<dbReference type="Pfam" id="PF10017">
    <property type="entry name" value="Methyltransf_33"/>
    <property type="match status" value="1"/>
</dbReference>
<organism evidence="6 7">
    <name type="scientific">Actinacidiphila guanduensis</name>
    <dbReference type="NCBI Taxonomy" id="310781"/>
    <lineage>
        <taxon>Bacteria</taxon>
        <taxon>Bacillati</taxon>
        <taxon>Actinomycetota</taxon>
        <taxon>Actinomycetes</taxon>
        <taxon>Kitasatosporales</taxon>
        <taxon>Streptomycetaceae</taxon>
        <taxon>Actinacidiphila</taxon>
    </lineage>
</organism>
<evidence type="ECO:0000256" key="2">
    <source>
        <dbReference type="ARBA" id="ARBA00022679"/>
    </source>
</evidence>
<dbReference type="GO" id="GO:0008168">
    <property type="term" value="F:methyltransferase activity"/>
    <property type="evidence" value="ECO:0007669"/>
    <property type="project" value="UniProtKB-KW"/>
</dbReference>
<accession>A0A1H0IT30</accession>
<proteinExistence type="inferred from homology"/>
<dbReference type="PROSITE" id="PS51278">
    <property type="entry name" value="GATASE_TYPE_2"/>
    <property type="match status" value="1"/>
</dbReference>
<dbReference type="PANTHER" id="PTHR43397">
    <property type="entry name" value="ERGOTHIONEINE BIOSYNTHESIS PROTEIN 1"/>
    <property type="match status" value="1"/>
</dbReference>
<dbReference type="InterPro" id="IPR035094">
    <property type="entry name" value="EgtD"/>
</dbReference>
<dbReference type="GO" id="GO:0052699">
    <property type="term" value="P:ergothioneine biosynthetic process"/>
    <property type="evidence" value="ECO:0007669"/>
    <property type="project" value="UniProtKB-UniRule"/>
</dbReference>
<dbReference type="GO" id="GO:0016811">
    <property type="term" value="F:hydrolase activity, acting on carbon-nitrogen (but not peptide) bonds, in linear amides"/>
    <property type="evidence" value="ECO:0007669"/>
    <property type="project" value="UniProtKB-UniRule"/>
</dbReference>
<dbReference type="InterPro" id="IPR032889">
    <property type="entry name" value="EgtC_Actinobacteria"/>
</dbReference>
<dbReference type="Gene3D" id="3.60.20.10">
    <property type="entry name" value="Glutamine Phosphoribosylpyrophosphate, subunit 1, domain 1"/>
    <property type="match status" value="1"/>
</dbReference>
<dbReference type="PANTHER" id="PTHR43397:SF1">
    <property type="entry name" value="ERGOTHIONEINE BIOSYNTHESIS PROTEIN 1"/>
    <property type="match status" value="1"/>
</dbReference>
<dbReference type="InterPro" id="IPR017932">
    <property type="entry name" value="GATase_2_dom"/>
</dbReference>
<comment type="catalytic activity">
    <reaction evidence="3">
        <text>gamma-L-glutamyl-hercynylcysteine S-oxide + H2O = S-(hercyn-2-yl)-L-cysteine S-oxide + L-glutamate</text>
        <dbReference type="Rhea" id="RHEA:42684"/>
        <dbReference type="ChEBI" id="CHEBI:15377"/>
        <dbReference type="ChEBI" id="CHEBI:29985"/>
        <dbReference type="ChEBI" id="CHEBI:82703"/>
        <dbReference type="ChEBI" id="CHEBI:82706"/>
        <dbReference type="EC" id="3.5.1.118"/>
    </reaction>
</comment>
<evidence type="ECO:0000256" key="1">
    <source>
        <dbReference type="ARBA" id="ARBA00022603"/>
    </source>
</evidence>
<evidence type="ECO:0000313" key="6">
    <source>
        <dbReference type="EMBL" id="SDO34191.1"/>
    </source>
</evidence>
<dbReference type="EMBL" id="FNIE01000009">
    <property type="protein sequence ID" value="SDO34191.1"/>
    <property type="molecule type" value="Genomic_DNA"/>
</dbReference>
<dbReference type="InterPro" id="IPR029063">
    <property type="entry name" value="SAM-dependent_MTases_sf"/>
</dbReference>
<dbReference type="Proteomes" id="UP000199341">
    <property type="component" value="Unassembled WGS sequence"/>
</dbReference>
<dbReference type="HAMAP" id="MF_02036">
    <property type="entry name" value="EgtC"/>
    <property type="match status" value="1"/>
</dbReference>
<dbReference type="SUPFAM" id="SSF56235">
    <property type="entry name" value="N-terminal nucleophile aminohydrolases (Ntn hydrolases)"/>
    <property type="match status" value="1"/>
</dbReference>
<keyword evidence="3" id="KW-0378">Hydrolase</keyword>
<keyword evidence="1 6" id="KW-0489">Methyltransferase</keyword>
<dbReference type="CDD" id="cd01908">
    <property type="entry name" value="YafJ"/>
    <property type="match status" value="1"/>
</dbReference>
<dbReference type="Gene3D" id="3.40.50.150">
    <property type="entry name" value="Vaccinia Virus protein VP39"/>
    <property type="match status" value="2"/>
</dbReference>
<gene>
    <name evidence="3" type="primary">egtC</name>
    <name evidence="6" type="ORF">SAMN05216259_10989</name>
</gene>
<keyword evidence="7" id="KW-1185">Reference proteome</keyword>
<sequence length="643" mass="69531">MCRHLAYLGPPVPLRRLLVDPPGGLYEQSWRPRRQRHGTVNADGFGVGWYPEPYPHLPRQAEGAGGTGAAGGGRRGGTDGAAGSTGPAARPAGPDAPAGLVGSSAPAALAEPPGDDGFPLPARYRRALPVWADQNFGELARTIRSGAVLAAVRSATEGTTPDESAAAPFRDGRWLFSHNGAVADWTRLPTTLTPAELLALEAHSDSALLWATVGRRLRQGEAPGSALAGVVREVAAARPTARLNFLLTDGRCIAATAWGDTLWYRFRPGAVVVASEPDDVLGDGLGPWQEVPDRSLLLATTDGVRVLALRPERKDTLMSRTDRFTLDDRLPAGYFTDTLHSDVRQGLGTAPRTLPPKWFYDKRGSDLFEQITTLPEYYPTRAEHEILVRRAPEIATLTRAATLIELGSGSSRKTRLLLDALTAGGTLQRYAPLDVSAAALEEAGRAVCRDYPGLTVTATVADFESGIPLSDEPGPRLLAFLGSTVGNLDREQRADFFRMLARTLSGDDVLLLGADLVKDPQVLVRAYDDAAGVTAEFDRNVLHVLNRELGADFDPDAFAHVAVWNAEFERMEMHLRARSAQTVKIPDLDLTLDLAEGEDLRTEISCKFRRESLTAELKEGGFTVRHWWTDEAARFALLLAVPN</sequence>
<dbReference type="UniPathway" id="UPA01014"/>
<dbReference type="InterPro" id="IPR051128">
    <property type="entry name" value="EgtD_Methyltrsf_superfamily"/>
</dbReference>
<evidence type="ECO:0000313" key="7">
    <source>
        <dbReference type="Proteomes" id="UP000199341"/>
    </source>
</evidence>
<dbReference type="GO" id="GO:0032259">
    <property type="term" value="P:methylation"/>
    <property type="evidence" value="ECO:0007669"/>
    <property type="project" value="UniProtKB-KW"/>
</dbReference>
<feature type="domain" description="Glutamine amidotransferase type-2" evidence="5">
    <location>
        <begin position="2"/>
        <end position="302"/>
    </location>
</feature>
<feature type="region of interest" description="Disordered" evidence="4">
    <location>
        <begin position="53"/>
        <end position="116"/>
    </location>
</feature>
<dbReference type="InterPro" id="IPR019257">
    <property type="entry name" value="MeTrfase_dom"/>
</dbReference>
<keyword evidence="2 6" id="KW-0808">Transferase</keyword>
<dbReference type="EC" id="3.5.1.118" evidence="3"/>
<feature type="compositionally biased region" description="Low complexity" evidence="4">
    <location>
        <begin position="81"/>
        <end position="99"/>
    </location>
</feature>
<protein>
    <recommendedName>
        <fullName evidence="3">Gamma-glutamyl-hercynylcysteine sulfoxide hydrolase</fullName>
        <ecNumber evidence="3">3.5.1.118</ecNumber>
    </recommendedName>
    <alternativeName>
        <fullName evidence="3">Gamma-glutamyl hercynylcysteine S-oxide hydrolase</fullName>
    </alternativeName>
</protein>
<dbReference type="InterPro" id="IPR029055">
    <property type="entry name" value="Ntn_hydrolases_N"/>
</dbReference>
<keyword evidence="3" id="KW-0315">Glutamine amidotransferase</keyword>
<name>A0A1H0IT30_9ACTN</name>
<evidence type="ECO:0000259" key="5">
    <source>
        <dbReference type="PROSITE" id="PS51278"/>
    </source>
</evidence>
<comment type="pathway">
    <text evidence="3">Amino-acid biosynthesis; ergothioneine biosynthesis.</text>
</comment>
<comment type="function">
    <text evidence="3">Catalyzes the hydrolysis of the gamma-glutamyl amide bond of hercynyl-gamma-L-glutamyl-L-cysteine sulfoxide to produce hercynylcysteine sulfoxide, a step in the biosynthesis pathway of ergothioneine.</text>
</comment>
<evidence type="ECO:0000256" key="3">
    <source>
        <dbReference type="HAMAP-Rule" id="MF_02036"/>
    </source>
</evidence>